<keyword evidence="6" id="KW-1133">Transmembrane helix</keyword>
<evidence type="ECO:0000256" key="4">
    <source>
        <dbReference type="SAM" id="Coils"/>
    </source>
</evidence>
<dbReference type="KEGG" id="acaf:CA12_02690"/>
<dbReference type="InterPro" id="IPR019734">
    <property type="entry name" value="TPR_rpt"/>
</dbReference>
<sequence>MAGAPNKSTAAQPVTKTGGSTTGAAAPADAAPRAAEPQPAAPPATIRRRFNWKAAAIAAAVFVVGAGTVHGVRWLQVDRLSDDLKERALAAEEKGEAEEAFRLFAEYRLLQPDDLDAVVRSADLLEEFGGPGVLSEVIRLRETALRLDPELDDVRRKLAGDLLVLAARQPRASNYNAALTHITRLQKDDPEARDAELLVDRAAAEAGLGRDAEAAKWLMLAIDRAPEDPAPYMTLARLLTAEGFDGAPTARVWSEGPAPESDAVRSLTDRPASADRSEQIAEEVADLLAERAAPRRTALLRRGQLLREWDRPTDAAAAAGAAFAAEGGAADSDVLRFGAETELQLAGDAVGARDPQGRDAHIGQAREYVVAGMQLSPPDPRLARVAAQLELIDGYTTEAGAAAKAVLEDALAQLTAAADDGLNETLEPEAGGMSAVEHLVTEWQVRTLLSEIALAEGTAGNLAPAEAAAEVDRQLTALSRLGTFTETAQTLRGRSALLTGDAATAVRELERAAAGLADGSIRVNDRGGRLPIGPEALSTVNLLLADAYSRMQNPERAISILQEALRSNPTFAAARQPLALLLAQKGDVDGALRVLEPVGGTPSLAPLVAELAVRRELAKPLGERDFRAAEAAVANAQRAAEQDEDDPSAAVAPTLLRAQLFAAQENYEAAGGALIDLLDSGGDLGAPVRSSLWRTRLALELTRTDVEAEVRREAAERLLADARADVGETPEVRLAEVSVAALRGPEIFREALRDAVAEAADLPPEERSAVRAGLIRLAAENERVDVVRQLWTDLAADNPNNFAARNVLAEFTLADLQAARENPDVDVAPAAAAFEAALAEVRRLEGPSGPNGDRLVAARILADPDAPEAELTAAADRLDNALRQRPLWPAAARLQGLAALRLGADQAAYDWFSKARTWGDRSQETLVQLVGLLRARGRSAEAAQLLKTADQQTPGVVSGPVARLAWQVSAELNETDRLVELSTQLVREGGSAGDQMLRALSLGARFLELPMNRRDTPEGRQSREAAVEAFESVTDAAPGDVGGWLARLRFLREAYELDDDGPQRVAKIADAAEAALPKLSEPDSTVRSARLREAAGDLQRAAELYRTAATGGGDAPDVEGHPRAVAEAAAFFLRNGARDEAQPLLDALTKTGAELPKAVADWLRPRRDLAAAVTGRWEDVRPALEQFPPPSAATPEDLRSQLSLLGMRNTLPFRRLRIERLSALANAGPTTGRELLELAALLEATGRWADARPLFQTVLDAKPEAPEALVPLIRGAILHESVPAGGAGTLPDAVADRVRPLMERLQQVAPDSDLTKLTAAEFAAATGDRDAAAAGLRSLAGLDADGAGGGDQGSLQRLNLLATTAERLELNDVADELYDALQKRATRPEDKTVPAGHLARTGRFTEALELVERYAGEAVPEATAARAVQIVVLGQVPEEVFERAAGLVEAALRLEPGSARIRKVRADLNAARGRIAAAEREYRELLQETPDDTDLLNNLAWLLASAPLRETGNAKPDPAESNRLLDRAEAIDGPTANLRDTRAMIPVLTHAAGGSPGSAALGAAVNSLEELAAIDASPTILFHLAAARWAVGDPNAARALTTALSAGLSPDVLHPSEHPLLRRVLRDLRGSEDLMRTEQ</sequence>
<dbReference type="Proteomes" id="UP000318741">
    <property type="component" value="Chromosome"/>
</dbReference>
<dbReference type="PROSITE" id="PS50005">
    <property type="entry name" value="TPR"/>
    <property type="match status" value="1"/>
</dbReference>
<keyword evidence="2 3" id="KW-0802">TPR repeat</keyword>
<dbReference type="InterPro" id="IPR051012">
    <property type="entry name" value="CellSynth/LPSAsmb/PSIAsmb"/>
</dbReference>
<name>A0A517P4B3_9PLAN</name>
<protein>
    <recommendedName>
        <fullName evidence="9">Tetratricopeptide repeat protein</fullName>
    </recommendedName>
</protein>
<dbReference type="Pfam" id="PF13432">
    <property type="entry name" value="TPR_16"/>
    <property type="match status" value="1"/>
</dbReference>
<feature type="transmembrane region" description="Helical" evidence="6">
    <location>
        <begin position="54"/>
        <end position="75"/>
    </location>
</feature>
<organism evidence="7 8">
    <name type="scientific">Alienimonas californiensis</name>
    <dbReference type="NCBI Taxonomy" id="2527989"/>
    <lineage>
        <taxon>Bacteria</taxon>
        <taxon>Pseudomonadati</taxon>
        <taxon>Planctomycetota</taxon>
        <taxon>Planctomycetia</taxon>
        <taxon>Planctomycetales</taxon>
        <taxon>Planctomycetaceae</taxon>
        <taxon>Alienimonas</taxon>
    </lineage>
</organism>
<evidence type="ECO:0000313" key="7">
    <source>
        <dbReference type="EMBL" id="QDT14201.1"/>
    </source>
</evidence>
<feature type="region of interest" description="Disordered" evidence="5">
    <location>
        <begin position="250"/>
        <end position="277"/>
    </location>
</feature>
<evidence type="ECO:0008006" key="9">
    <source>
        <dbReference type="Google" id="ProtNLM"/>
    </source>
</evidence>
<feature type="repeat" description="TPR" evidence="3">
    <location>
        <begin position="538"/>
        <end position="571"/>
    </location>
</feature>
<dbReference type="InterPro" id="IPR011990">
    <property type="entry name" value="TPR-like_helical_dom_sf"/>
</dbReference>
<evidence type="ECO:0000256" key="1">
    <source>
        <dbReference type="ARBA" id="ARBA00022737"/>
    </source>
</evidence>
<dbReference type="Pfam" id="PF14559">
    <property type="entry name" value="TPR_19"/>
    <property type="match status" value="1"/>
</dbReference>
<proteinExistence type="predicted"/>
<gene>
    <name evidence="7" type="ORF">CA12_02690</name>
</gene>
<dbReference type="SMART" id="SM00028">
    <property type="entry name" value="TPR"/>
    <property type="match status" value="5"/>
</dbReference>
<evidence type="ECO:0000256" key="2">
    <source>
        <dbReference type="ARBA" id="ARBA00022803"/>
    </source>
</evidence>
<evidence type="ECO:0000256" key="6">
    <source>
        <dbReference type="SAM" id="Phobius"/>
    </source>
</evidence>
<dbReference type="Gene3D" id="1.25.40.10">
    <property type="entry name" value="Tetratricopeptide repeat domain"/>
    <property type="match status" value="5"/>
</dbReference>
<feature type="compositionally biased region" description="Polar residues" evidence="5">
    <location>
        <begin position="1"/>
        <end position="23"/>
    </location>
</feature>
<evidence type="ECO:0000256" key="5">
    <source>
        <dbReference type="SAM" id="MobiDB-lite"/>
    </source>
</evidence>
<dbReference type="EMBL" id="CP036265">
    <property type="protein sequence ID" value="QDT14201.1"/>
    <property type="molecule type" value="Genomic_DNA"/>
</dbReference>
<evidence type="ECO:0000256" key="3">
    <source>
        <dbReference type="PROSITE-ProRule" id="PRU00339"/>
    </source>
</evidence>
<evidence type="ECO:0000313" key="8">
    <source>
        <dbReference type="Proteomes" id="UP000318741"/>
    </source>
</evidence>
<dbReference type="SUPFAM" id="SSF48452">
    <property type="entry name" value="TPR-like"/>
    <property type="match status" value="2"/>
</dbReference>
<keyword evidence="6" id="KW-0472">Membrane</keyword>
<accession>A0A517P4B3</accession>
<keyword evidence="8" id="KW-1185">Reference proteome</keyword>
<keyword evidence="1" id="KW-0677">Repeat</keyword>
<keyword evidence="4" id="KW-0175">Coiled coil</keyword>
<dbReference type="RefSeq" id="WP_145356854.1">
    <property type="nucleotide sequence ID" value="NZ_CP036265.1"/>
</dbReference>
<reference evidence="7 8" key="1">
    <citation type="submission" date="2019-02" db="EMBL/GenBank/DDBJ databases">
        <title>Deep-cultivation of Planctomycetes and their phenomic and genomic characterization uncovers novel biology.</title>
        <authorList>
            <person name="Wiegand S."/>
            <person name="Jogler M."/>
            <person name="Boedeker C."/>
            <person name="Pinto D."/>
            <person name="Vollmers J."/>
            <person name="Rivas-Marin E."/>
            <person name="Kohn T."/>
            <person name="Peeters S.H."/>
            <person name="Heuer A."/>
            <person name="Rast P."/>
            <person name="Oberbeckmann S."/>
            <person name="Bunk B."/>
            <person name="Jeske O."/>
            <person name="Meyerdierks A."/>
            <person name="Storesund J.E."/>
            <person name="Kallscheuer N."/>
            <person name="Luecker S."/>
            <person name="Lage O.M."/>
            <person name="Pohl T."/>
            <person name="Merkel B.J."/>
            <person name="Hornburger P."/>
            <person name="Mueller R.-W."/>
            <person name="Bruemmer F."/>
            <person name="Labrenz M."/>
            <person name="Spormann A.M."/>
            <person name="Op den Camp H."/>
            <person name="Overmann J."/>
            <person name="Amann R."/>
            <person name="Jetten M.S.M."/>
            <person name="Mascher T."/>
            <person name="Medema M.H."/>
            <person name="Devos D.P."/>
            <person name="Kaster A.-K."/>
            <person name="Ovreas L."/>
            <person name="Rohde M."/>
            <person name="Galperin M.Y."/>
            <person name="Jogler C."/>
        </authorList>
    </citation>
    <scope>NUCLEOTIDE SEQUENCE [LARGE SCALE GENOMIC DNA]</scope>
    <source>
        <strain evidence="7 8">CA12</strain>
    </source>
</reference>
<dbReference type="OrthoDB" id="255895at2"/>
<dbReference type="PANTHER" id="PTHR45586">
    <property type="entry name" value="TPR REPEAT-CONTAINING PROTEIN PA4667"/>
    <property type="match status" value="1"/>
</dbReference>
<dbReference type="PANTHER" id="PTHR45586:SF1">
    <property type="entry name" value="LIPOPOLYSACCHARIDE ASSEMBLY PROTEIN B"/>
    <property type="match status" value="1"/>
</dbReference>
<feature type="compositionally biased region" description="Low complexity" evidence="5">
    <location>
        <begin position="24"/>
        <end position="38"/>
    </location>
</feature>
<feature type="coiled-coil region" evidence="4">
    <location>
        <begin position="1461"/>
        <end position="1488"/>
    </location>
</feature>
<keyword evidence="6" id="KW-0812">Transmembrane</keyword>
<feature type="region of interest" description="Disordered" evidence="5">
    <location>
        <begin position="1"/>
        <end position="41"/>
    </location>
</feature>